<feature type="compositionally biased region" description="Low complexity" evidence="1">
    <location>
        <begin position="65"/>
        <end position="77"/>
    </location>
</feature>
<organism evidence="2 3">
    <name type="scientific">Hibiscus sabdariffa</name>
    <name type="common">roselle</name>
    <dbReference type="NCBI Taxonomy" id="183260"/>
    <lineage>
        <taxon>Eukaryota</taxon>
        <taxon>Viridiplantae</taxon>
        <taxon>Streptophyta</taxon>
        <taxon>Embryophyta</taxon>
        <taxon>Tracheophyta</taxon>
        <taxon>Spermatophyta</taxon>
        <taxon>Magnoliopsida</taxon>
        <taxon>eudicotyledons</taxon>
        <taxon>Gunneridae</taxon>
        <taxon>Pentapetalae</taxon>
        <taxon>rosids</taxon>
        <taxon>malvids</taxon>
        <taxon>Malvales</taxon>
        <taxon>Malvaceae</taxon>
        <taxon>Malvoideae</taxon>
        <taxon>Hibiscus</taxon>
    </lineage>
</organism>
<sequence>MEKQMSQFAKTLGRLESQGRLPSQTETNRKENVSAITLRSGTVIEPTIQEQKEAEKPLEKDDATTNKGTPTGTVTIC</sequence>
<evidence type="ECO:0000313" key="2">
    <source>
        <dbReference type="EMBL" id="KAK9006939.1"/>
    </source>
</evidence>
<feature type="region of interest" description="Disordered" evidence="1">
    <location>
        <begin position="1"/>
        <end position="77"/>
    </location>
</feature>
<accession>A0ABR2R2E2</accession>
<dbReference type="Proteomes" id="UP001396334">
    <property type="component" value="Unassembled WGS sequence"/>
</dbReference>
<name>A0ABR2R2E2_9ROSI</name>
<evidence type="ECO:0000313" key="3">
    <source>
        <dbReference type="Proteomes" id="UP001396334"/>
    </source>
</evidence>
<feature type="compositionally biased region" description="Basic and acidic residues" evidence="1">
    <location>
        <begin position="50"/>
        <end position="64"/>
    </location>
</feature>
<comment type="caution">
    <text evidence="2">The sequence shown here is derived from an EMBL/GenBank/DDBJ whole genome shotgun (WGS) entry which is preliminary data.</text>
</comment>
<evidence type="ECO:0000256" key="1">
    <source>
        <dbReference type="SAM" id="MobiDB-lite"/>
    </source>
</evidence>
<dbReference type="EMBL" id="JBBPBN010000028">
    <property type="protein sequence ID" value="KAK9006939.1"/>
    <property type="molecule type" value="Genomic_DNA"/>
</dbReference>
<keyword evidence="3" id="KW-1185">Reference proteome</keyword>
<proteinExistence type="predicted"/>
<gene>
    <name evidence="2" type="ORF">V6N11_019269</name>
</gene>
<protein>
    <submittedName>
        <fullName evidence="2">Uncharacterized protein</fullName>
    </submittedName>
</protein>
<reference evidence="2 3" key="1">
    <citation type="journal article" date="2024" name="G3 (Bethesda)">
        <title>Genome assembly of Hibiscus sabdariffa L. provides insights into metabolisms of medicinal natural products.</title>
        <authorList>
            <person name="Kim T."/>
        </authorList>
    </citation>
    <scope>NUCLEOTIDE SEQUENCE [LARGE SCALE GENOMIC DNA]</scope>
    <source>
        <strain evidence="2">TK-2024</strain>
        <tissue evidence="2">Old leaves</tissue>
    </source>
</reference>